<feature type="compositionally biased region" description="Acidic residues" evidence="1">
    <location>
        <begin position="48"/>
        <end position="63"/>
    </location>
</feature>
<proteinExistence type="predicted"/>
<evidence type="ECO:0000313" key="2">
    <source>
        <dbReference type="EMBL" id="EXX63691.1"/>
    </source>
</evidence>
<keyword evidence="3" id="KW-1185">Reference proteome</keyword>
<evidence type="ECO:0000313" key="3">
    <source>
        <dbReference type="Proteomes" id="UP000022910"/>
    </source>
</evidence>
<name>A0A015KUT5_RHIIW</name>
<accession>A0A015KUT5</accession>
<dbReference type="HOGENOM" id="CLU_2672431_0_0_1"/>
<gene>
    <name evidence="2" type="ORF">RirG_149990</name>
</gene>
<dbReference type="EMBL" id="JEMT01023811">
    <property type="protein sequence ID" value="EXX63691.1"/>
    <property type="molecule type" value="Genomic_DNA"/>
</dbReference>
<sequence length="75" mass="9080">MEKNIQDVELEALLEYDSVEEFSDTDRLSNRDSLNGMFNNKYEIEDITKEEEEEEEEKEEEEDTMKFYVSKTFHN</sequence>
<protein>
    <submittedName>
        <fullName evidence="2">Uncharacterized protein</fullName>
    </submittedName>
</protein>
<evidence type="ECO:0000256" key="1">
    <source>
        <dbReference type="SAM" id="MobiDB-lite"/>
    </source>
</evidence>
<dbReference type="Proteomes" id="UP000022910">
    <property type="component" value="Unassembled WGS sequence"/>
</dbReference>
<organism evidence="2 3">
    <name type="scientific">Rhizophagus irregularis (strain DAOM 197198w)</name>
    <name type="common">Glomus intraradices</name>
    <dbReference type="NCBI Taxonomy" id="1432141"/>
    <lineage>
        <taxon>Eukaryota</taxon>
        <taxon>Fungi</taxon>
        <taxon>Fungi incertae sedis</taxon>
        <taxon>Mucoromycota</taxon>
        <taxon>Glomeromycotina</taxon>
        <taxon>Glomeromycetes</taxon>
        <taxon>Glomerales</taxon>
        <taxon>Glomeraceae</taxon>
        <taxon>Rhizophagus</taxon>
    </lineage>
</organism>
<dbReference type="AlphaFoldDB" id="A0A015KUT5"/>
<reference evidence="2 3" key="1">
    <citation type="submission" date="2014-02" db="EMBL/GenBank/DDBJ databases">
        <title>Single nucleus genome sequencing reveals high similarity among nuclei of an endomycorrhizal fungus.</title>
        <authorList>
            <person name="Lin K."/>
            <person name="Geurts R."/>
            <person name="Zhang Z."/>
            <person name="Limpens E."/>
            <person name="Saunders D.G."/>
            <person name="Mu D."/>
            <person name="Pang E."/>
            <person name="Cao H."/>
            <person name="Cha H."/>
            <person name="Lin T."/>
            <person name="Zhou Q."/>
            <person name="Shang Y."/>
            <person name="Li Y."/>
            <person name="Ivanov S."/>
            <person name="Sharma T."/>
            <person name="Velzen R.V."/>
            <person name="Ruijter N.D."/>
            <person name="Aanen D.K."/>
            <person name="Win J."/>
            <person name="Kamoun S."/>
            <person name="Bisseling T."/>
            <person name="Huang S."/>
        </authorList>
    </citation>
    <scope>NUCLEOTIDE SEQUENCE [LARGE SCALE GENOMIC DNA]</scope>
    <source>
        <strain evidence="3">DAOM197198w</strain>
    </source>
</reference>
<feature type="region of interest" description="Disordered" evidence="1">
    <location>
        <begin position="21"/>
        <end position="64"/>
    </location>
</feature>
<comment type="caution">
    <text evidence="2">The sequence shown here is derived from an EMBL/GenBank/DDBJ whole genome shotgun (WGS) entry which is preliminary data.</text>
</comment>